<accession>A0A6B2NSS5</accession>
<dbReference type="GO" id="GO:0016874">
    <property type="term" value="F:ligase activity"/>
    <property type="evidence" value="ECO:0007669"/>
    <property type="project" value="UniProtKB-KW"/>
</dbReference>
<keyword evidence="2" id="KW-0255">Endonuclease</keyword>
<dbReference type="PANTHER" id="PTHR39323">
    <property type="entry name" value="BLR1149 PROTEIN"/>
    <property type="match status" value="1"/>
</dbReference>
<feature type="domain" description="Calcineurin-like phosphoesterase" evidence="1">
    <location>
        <begin position="27"/>
        <end position="123"/>
    </location>
</feature>
<dbReference type="InterPro" id="IPR026336">
    <property type="entry name" value="PdeM-like"/>
</dbReference>
<dbReference type="RefSeq" id="WP_164128869.1">
    <property type="nucleotide sequence ID" value="NZ_JAAGOX010000011.1"/>
</dbReference>
<dbReference type="EMBL" id="JAAGOX010000011">
    <property type="protein sequence ID" value="NDW44915.1"/>
    <property type="molecule type" value="Genomic_DNA"/>
</dbReference>
<keyword evidence="2" id="KW-0540">Nuclease</keyword>
<dbReference type="GO" id="GO:0004519">
    <property type="term" value="F:endonuclease activity"/>
    <property type="evidence" value="ECO:0007669"/>
    <property type="project" value="UniProtKB-KW"/>
</dbReference>
<dbReference type="GO" id="GO:0016787">
    <property type="term" value="F:hydrolase activity"/>
    <property type="evidence" value="ECO:0007669"/>
    <property type="project" value="UniProtKB-KW"/>
</dbReference>
<dbReference type="SUPFAM" id="SSF56300">
    <property type="entry name" value="Metallo-dependent phosphatases"/>
    <property type="match status" value="1"/>
</dbReference>
<dbReference type="PIRSF" id="PIRSF000887">
    <property type="entry name" value="Pesterase_MJ0037"/>
    <property type="match status" value="1"/>
</dbReference>
<organism evidence="2">
    <name type="scientific">Ruegeria sp. PrR005</name>
    <dbReference type="NCBI Taxonomy" id="2706882"/>
    <lineage>
        <taxon>Bacteria</taxon>
        <taxon>Pseudomonadati</taxon>
        <taxon>Pseudomonadota</taxon>
        <taxon>Alphaproteobacteria</taxon>
        <taxon>Rhodobacterales</taxon>
        <taxon>Roseobacteraceae</taxon>
        <taxon>Ruegeria</taxon>
    </lineage>
</organism>
<keyword evidence="2" id="KW-0436">Ligase</keyword>
<dbReference type="AlphaFoldDB" id="A0A6B2NSS5"/>
<dbReference type="NCBIfam" id="TIGR04123">
    <property type="entry name" value="P_estr_lig_assc"/>
    <property type="match status" value="1"/>
</dbReference>
<keyword evidence="2" id="KW-0378">Hydrolase</keyword>
<dbReference type="EC" id="3.1.-.-" evidence="2"/>
<evidence type="ECO:0000313" key="2">
    <source>
        <dbReference type="EMBL" id="NDW44915.1"/>
    </source>
</evidence>
<dbReference type="Pfam" id="PF00149">
    <property type="entry name" value="Metallophos"/>
    <property type="match status" value="1"/>
</dbReference>
<dbReference type="PANTHER" id="PTHR39323:SF1">
    <property type="entry name" value="BLR1149 PROTEIN"/>
    <property type="match status" value="1"/>
</dbReference>
<protein>
    <submittedName>
        <fullName evidence="2">Ligase-associated DNA damage response endonuclease PdeM</fullName>
        <ecNumber evidence="2">3.1.-.-</ecNumber>
    </submittedName>
</protein>
<gene>
    <name evidence="2" type="primary">pdeM</name>
    <name evidence="2" type="ORF">G0P99_08090</name>
</gene>
<name>A0A6B2NSS5_9RHOB</name>
<dbReference type="InterPro" id="IPR004843">
    <property type="entry name" value="Calcineurin-like_PHP"/>
</dbReference>
<proteinExistence type="predicted"/>
<comment type="caution">
    <text evidence="2">The sequence shown here is derived from an EMBL/GenBank/DDBJ whole genome shotgun (WGS) entry which is preliminary data.</text>
</comment>
<dbReference type="InterPro" id="IPR029052">
    <property type="entry name" value="Metallo-depent_PP-like"/>
</dbReference>
<reference evidence="2" key="1">
    <citation type="submission" date="2020-02" db="EMBL/GenBank/DDBJ databases">
        <title>Delineation of the pyrene-degrading pathway in Roseobacter clade bacteria by genomic analysis.</title>
        <authorList>
            <person name="Zhou H."/>
            <person name="Wang H."/>
        </authorList>
    </citation>
    <scope>NUCLEOTIDE SEQUENCE</scope>
    <source>
        <strain evidence="2">PrR005</strain>
    </source>
</reference>
<evidence type="ECO:0000259" key="1">
    <source>
        <dbReference type="Pfam" id="PF00149"/>
    </source>
</evidence>
<dbReference type="InterPro" id="IPR024173">
    <property type="entry name" value="Pesterase_MJ0037-like"/>
</dbReference>
<dbReference type="Gene3D" id="3.60.21.10">
    <property type="match status" value="1"/>
</dbReference>
<sequence>MNGYDFTFAGERLTALGSGALWWGARRLLCVSDLHLGKSERIARRGGTPLPPYEVADTLDRLSADLERTRPNTVICLGDSFDDTEAAHVLPEPARLRIAALQAGRRWIWIEGNHDPGPVTMGGSHLAELATGPLLFRHIARHGAQGEISGHYHPKAALRLRGRSLSRPAFLVDTARIVLPAYGTYTGGLRSDAPVLAQLMRPEALAIVTGATPHAVPMPR</sequence>